<keyword evidence="2" id="KW-0813">Transport</keyword>
<comment type="subcellular location">
    <subcellularLocation>
        <location evidence="1">Endoplasmic reticulum membrane</location>
        <topology evidence="1">Single-pass membrane protein</topology>
    </subcellularLocation>
</comment>
<dbReference type="SUPFAM" id="SSF50998">
    <property type="entry name" value="Quinoprotein alcohol dehydrogenase-like"/>
    <property type="match status" value="1"/>
</dbReference>
<dbReference type="PANTHER" id="PTHR23284">
    <property type="entry name" value="PROLACTIN REGULATORY ELEMENT BINDING PROTEIN"/>
    <property type="match status" value="1"/>
</dbReference>
<dbReference type="AlphaFoldDB" id="A0A9W7XRN4"/>
<evidence type="ECO:0000256" key="1">
    <source>
        <dbReference type="ARBA" id="ARBA00004389"/>
    </source>
</evidence>
<dbReference type="SMART" id="SM00320">
    <property type="entry name" value="WD40"/>
    <property type="match status" value="4"/>
</dbReference>
<evidence type="ECO:0000256" key="8">
    <source>
        <dbReference type="ARBA" id="ARBA00022927"/>
    </source>
</evidence>
<dbReference type="PANTHER" id="PTHR23284:SF0">
    <property type="entry name" value="PROLACTIN REGULATORY ELEMENT-BINDING PROTEIN"/>
    <property type="match status" value="1"/>
</dbReference>
<evidence type="ECO:0000256" key="2">
    <source>
        <dbReference type="ARBA" id="ARBA00022448"/>
    </source>
</evidence>
<evidence type="ECO:0000256" key="5">
    <source>
        <dbReference type="ARBA" id="ARBA00022737"/>
    </source>
</evidence>
<evidence type="ECO:0000256" key="3">
    <source>
        <dbReference type="ARBA" id="ARBA00022574"/>
    </source>
</evidence>
<dbReference type="GO" id="GO:0015031">
    <property type="term" value="P:protein transport"/>
    <property type="evidence" value="ECO:0007669"/>
    <property type="project" value="UniProtKB-KW"/>
</dbReference>
<dbReference type="GO" id="GO:0006888">
    <property type="term" value="P:endoplasmic reticulum to Golgi vesicle-mediated transport"/>
    <property type="evidence" value="ECO:0007669"/>
    <property type="project" value="TreeGrafter"/>
</dbReference>
<keyword evidence="6" id="KW-0256">Endoplasmic reticulum</keyword>
<dbReference type="GO" id="GO:0005085">
    <property type="term" value="F:guanyl-nucleotide exchange factor activity"/>
    <property type="evidence" value="ECO:0007669"/>
    <property type="project" value="InterPro"/>
</dbReference>
<keyword evidence="7" id="KW-0931">ER-Golgi transport</keyword>
<feature type="transmembrane region" description="Helical" evidence="11">
    <location>
        <begin position="376"/>
        <end position="395"/>
    </location>
</feature>
<name>A0A9W7XRN4_9FUNG</name>
<evidence type="ECO:0000256" key="10">
    <source>
        <dbReference type="ARBA" id="ARBA00023136"/>
    </source>
</evidence>
<dbReference type="InterPro" id="IPR011047">
    <property type="entry name" value="Quinoprotein_ADH-like_sf"/>
</dbReference>
<dbReference type="GO" id="GO:0003400">
    <property type="term" value="P:regulation of COPII vesicle coating"/>
    <property type="evidence" value="ECO:0007669"/>
    <property type="project" value="TreeGrafter"/>
</dbReference>
<evidence type="ECO:0000256" key="7">
    <source>
        <dbReference type="ARBA" id="ARBA00022892"/>
    </source>
</evidence>
<evidence type="ECO:0008006" key="14">
    <source>
        <dbReference type="Google" id="ProtNLM"/>
    </source>
</evidence>
<organism evidence="12 13">
    <name type="scientific">Coemansia asiatica</name>
    <dbReference type="NCBI Taxonomy" id="1052880"/>
    <lineage>
        <taxon>Eukaryota</taxon>
        <taxon>Fungi</taxon>
        <taxon>Fungi incertae sedis</taxon>
        <taxon>Zoopagomycota</taxon>
        <taxon>Kickxellomycotina</taxon>
        <taxon>Kickxellomycetes</taxon>
        <taxon>Kickxellales</taxon>
        <taxon>Kickxellaceae</taxon>
        <taxon>Coemansia</taxon>
    </lineage>
</organism>
<dbReference type="InterPro" id="IPR015943">
    <property type="entry name" value="WD40/YVTN_repeat-like_dom_sf"/>
</dbReference>
<keyword evidence="10 11" id="KW-0472">Membrane</keyword>
<evidence type="ECO:0000256" key="6">
    <source>
        <dbReference type="ARBA" id="ARBA00022824"/>
    </source>
</evidence>
<dbReference type="Proteomes" id="UP001145021">
    <property type="component" value="Unassembled WGS sequence"/>
</dbReference>
<gene>
    <name evidence="12" type="ORF">LPJ64_000505</name>
</gene>
<evidence type="ECO:0000313" key="13">
    <source>
        <dbReference type="Proteomes" id="UP001145021"/>
    </source>
</evidence>
<dbReference type="Gene3D" id="2.130.10.10">
    <property type="entry name" value="YVTN repeat-like/Quinoprotein amine dehydrogenase"/>
    <property type="match status" value="1"/>
</dbReference>
<dbReference type="GO" id="GO:0005789">
    <property type="term" value="C:endoplasmic reticulum membrane"/>
    <property type="evidence" value="ECO:0007669"/>
    <property type="project" value="UniProtKB-SubCell"/>
</dbReference>
<dbReference type="InterPro" id="IPR045260">
    <property type="entry name" value="Sec12-like"/>
</dbReference>
<evidence type="ECO:0000256" key="4">
    <source>
        <dbReference type="ARBA" id="ARBA00022692"/>
    </source>
</evidence>
<evidence type="ECO:0000313" key="12">
    <source>
        <dbReference type="EMBL" id="KAJ1648145.1"/>
    </source>
</evidence>
<reference evidence="12" key="1">
    <citation type="submission" date="2022-07" db="EMBL/GenBank/DDBJ databases">
        <title>Phylogenomic reconstructions and comparative analyses of Kickxellomycotina fungi.</title>
        <authorList>
            <person name="Reynolds N.K."/>
            <person name="Stajich J.E."/>
            <person name="Barry K."/>
            <person name="Grigoriev I.V."/>
            <person name="Crous P."/>
            <person name="Smith M.E."/>
        </authorList>
    </citation>
    <scope>NUCLEOTIDE SEQUENCE</scope>
    <source>
        <strain evidence="12">NBRC 105413</strain>
    </source>
</reference>
<comment type="caution">
    <text evidence="12">The sequence shown here is derived from an EMBL/GenBank/DDBJ whole genome shotgun (WGS) entry which is preliminary data.</text>
</comment>
<keyword evidence="5" id="KW-0677">Repeat</keyword>
<keyword evidence="13" id="KW-1185">Reference proteome</keyword>
<keyword evidence="3" id="KW-0853">WD repeat</keyword>
<dbReference type="InterPro" id="IPR001680">
    <property type="entry name" value="WD40_rpt"/>
</dbReference>
<keyword evidence="8" id="KW-0653">Protein transport</keyword>
<evidence type="ECO:0000256" key="9">
    <source>
        <dbReference type="ARBA" id="ARBA00022989"/>
    </source>
</evidence>
<dbReference type="EMBL" id="JANBOH010000010">
    <property type="protein sequence ID" value="KAJ1648145.1"/>
    <property type="molecule type" value="Genomic_DNA"/>
</dbReference>
<dbReference type="Pfam" id="PF00400">
    <property type="entry name" value="WD40"/>
    <property type="match status" value="1"/>
</dbReference>
<proteinExistence type="predicted"/>
<sequence>MPNELERHTTEVGFPIACIGISKDNEIVLGGGGGAGRSGVKNKLAVFAIESQKLKPVNELVLSSEEDAPTCLAVHPTEKILVSSINAGKEKIKKGENKNSRVFELKKKNIKAGKSTMTVCSTSDFDYQRCMSFDPTGKLFAGGSTNGTLAVIQYPQLTPAFPFIEASDEINDVSFNHSGKWLAVATNNELKIVQARSGKLVQTIDNAHTTSGTQAVFRFTMFGQAKDPLASFSQYQQQKEKSNAATIEMKDVLYTVMNTKSRKQAYIALWDTRVWKRIATRPVCNSAITTFALSESGRLLAFATASLSIVVCDAHSLRVLLRIPAAHSFAITALAFDKEEEYLISGSADETCSVTRLPDSWPTAFDSVVEFTIANLQAIIVVLVLILAVFAALWMRY</sequence>
<keyword evidence="9 11" id="KW-1133">Transmembrane helix</keyword>
<keyword evidence="4 11" id="KW-0812">Transmembrane</keyword>
<protein>
    <recommendedName>
        <fullName evidence="14">WD40 repeat-like protein</fullName>
    </recommendedName>
</protein>
<accession>A0A9W7XRN4</accession>
<evidence type="ECO:0000256" key="11">
    <source>
        <dbReference type="SAM" id="Phobius"/>
    </source>
</evidence>